<comment type="caution">
    <text evidence="1">The sequence shown here is derived from an EMBL/GenBank/DDBJ whole genome shotgun (WGS) entry which is preliminary data.</text>
</comment>
<dbReference type="RefSeq" id="WP_168635025.1">
    <property type="nucleotide sequence ID" value="NZ_JACJQT010000005.1"/>
</dbReference>
<evidence type="ECO:0000313" key="2">
    <source>
        <dbReference type="Proteomes" id="UP000606721"/>
    </source>
</evidence>
<dbReference type="Proteomes" id="UP000606721">
    <property type="component" value="Unassembled WGS sequence"/>
</dbReference>
<keyword evidence="2" id="KW-1185">Reference proteome</keyword>
<dbReference type="EMBL" id="JACJQT010000005">
    <property type="protein sequence ID" value="MBD2277315.1"/>
    <property type="molecule type" value="Genomic_DNA"/>
</dbReference>
<protein>
    <submittedName>
        <fullName evidence="1">Uncharacterized protein</fullName>
    </submittedName>
</protein>
<sequence>MVNYSSDRGYIPEDLFKELYELAHFLGDRYPLTNQESILYSSCSCLFDRSIRPPPPRKRGYGVHTSPICLRCQIDW</sequence>
<organism evidence="1 2">
    <name type="scientific">Aphanizomenon flos-aquae FACHB-1040</name>
    <dbReference type="NCBI Taxonomy" id="2692887"/>
    <lineage>
        <taxon>Bacteria</taxon>
        <taxon>Bacillati</taxon>
        <taxon>Cyanobacteriota</taxon>
        <taxon>Cyanophyceae</taxon>
        <taxon>Nostocales</taxon>
        <taxon>Aphanizomenonaceae</taxon>
        <taxon>Aphanizomenon</taxon>
    </lineage>
</organism>
<evidence type="ECO:0000313" key="1">
    <source>
        <dbReference type="EMBL" id="MBD2277315.1"/>
    </source>
</evidence>
<name>A0ABR8BTD6_APHFL</name>
<reference evidence="1 2" key="1">
    <citation type="journal article" date="2020" name="ISME J.">
        <title>Comparative genomics reveals insights into cyanobacterial evolution and habitat adaptation.</title>
        <authorList>
            <person name="Chen M.Y."/>
            <person name="Teng W.K."/>
            <person name="Zhao L."/>
            <person name="Hu C.X."/>
            <person name="Zhou Y.K."/>
            <person name="Han B.P."/>
            <person name="Song L.R."/>
            <person name="Shu W.S."/>
        </authorList>
    </citation>
    <scope>NUCLEOTIDE SEQUENCE [LARGE SCALE GENOMIC DNA]</scope>
    <source>
        <strain evidence="1 2">FACHB-1040</strain>
    </source>
</reference>
<gene>
    <name evidence="1" type="ORF">H6F99_02950</name>
</gene>
<accession>A0ABR8BTD6</accession>
<proteinExistence type="predicted"/>